<reference evidence="1 2" key="1">
    <citation type="submission" date="2020-07" db="EMBL/GenBank/DDBJ databases">
        <title>Spirosoma foliorum sp. nov., isolated from the leaves on the Nejang mountain Korea, Republic of.</title>
        <authorList>
            <person name="Ho H."/>
            <person name="Lee Y.-J."/>
            <person name="Nurcahyanto D.-A."/>
            <person name="Kim S.-G."/>
        </authorList>
    </citation>
    <scope>NUCLEOTIDE SEQUENCE [LARGE SCALE GENOMIC DNA]</scope>
    <source>
        <strain evidence="1 2">PL0136</strain>
    </source>
</reference>
<dbReference type="SUPFAM" id="SSF51735">
    <property type="entry name" value="NAD(P)-binding Rossmann-fold domains"/>
    <property type="match status" value="1"/>
</dbReference>
<accession>A0A7G5H702</accession>
<proteinExistence type="predicted"/>
<dbReference type="Gene3D" id="3.40.50.720">
    <property type="entry name" value="NAD(P)-binding Rossmann-like Domain"/>
    <property type="match status" value="1"/>
</dbReference>
<dbReference type="InterPro" id="IPR002347">
    <property type="entry name" value="SDR_fam"/>
</dbReference>
<name>A0A7G5H702_9BACT</name>
<evidence type="ECO:0000313" key="1">
    <source>
        <dbReference type="EMBL" id="QMW06894.1"/>
    </source>
</evidence>
<dbReference type="Pfam" id="PF00106">
    <property type="entry name" value="adh_short"/>
    <property type="match status" value="1"/>
</dbReference>
<keyword evidence="2" id="KW-1185">Reference proteome</keyword>
<evidence type="ECO:0000313" key="2">
    <source>
        <dbReference type="Proteomes" id="UP000515369"/>
    </source>
</evidence>
<dbReference type="KEGG" id="sfol:H3H32_08820"/>
<organism evidence="1 2">
    <name type="scientific">Spirosoma foliorum</name>
    <dbReference type="NCBI Taxonomy" id="2710596"/>
    <lineage>
        <taxon>Bacteria</taxon>
        <taxon>Pseudomonadati</taxon>
        <taxon>Bacteroidota</taxon>
        <taxon>Cytophagia</taxon>
        <taxon>Cytophagales</taxon>
        <taxon>Cytophagaceae</taxon>
        <taxon>Spirosoma</taxon>
    </lineage>
</organism>
<dbReference type="InterPro" id="IPR036291">
    <property type="entry name" value="NAD(P)-bd_dom_sf"/>
</dbReference>
<dbReference type="AlphaFoldDB" id="A0A7G5H702"/>
<protein>
    <submittedName>
        <fullName evidence="1">SDR family NAD(P)-dependent oxidoreductase</fullName>
    </submittedName>
</protein>
<dbReference type="Proteomes" id="UP000515369">
    <property type="component" value="Chromosome"/>
</dbReference>
<dbReference type="EMBL" id="CP059732">
    <property type="protein sequence ID" value="QMW06894.1"/>
    <property type="molecule type" value="Genomic_DNA"/>
</dbReference>
<sequence length="59" mass="6339">MDITIETSIKDCVASLSPLTSSMDTLINNAGISIEGSAEETNADLARKQFETNFWGLST</sequence>
<gene>
    <name evidence="1" type="ORF">H3H32_08820</name>
</gene>